<feature type="region of interest" description="Disordered" evidence="6">
    <location>
        <begin position="1"/>
        <end position="23"/>
    </location>
</feature>
<name>A0A6L7HUH2_9GAMM</name>
<evidence type="ECO:0000313" key="9">
    <source>
        <dbReference type="EMBL" id="MXR67949.1"/>
    </source>
</evidence>
<dbReference type="Proteomes" id="UP000474778">
    <property type="component" value="Unassembled WGS sequence"/>
</dbReference>
<keyword evidence="2 5" id="KW-0479">Metal-binding</keyword>
<dbReference type="InterPro" id="IPR000587">
    <property type="entry name" value="Creatinase_N"/>
</dbReference>
<dbReference type="SUPFAM" id="SSF55920">
    <property type="entry name" value="Creatinase/aminopeptidase"/>
    <property type="match status" value="1"/>
</dbReference>
<dbReference type="InterPro" id="IPR001131">
    <property type="entry name" value="Peptidase_M24B_aminopep-P_CS"/>
</dbReference>
<dbReference type="GO" id="GO:0008237">
    <property type="term" value="F:metallopeptidase activity"/>
    <property type="evidence" value="ECO:0007669"/>
    <property type="project" value="UniProtKB-KW"/>
</dbReference>
<dbReference type="InterPro" id="IPR000994">
    <property type="entry name" value="Pept_M24"/>
</dbReference>
<dbReference type="SUPFAM" id="SSF53092">
    <property type="entry name" value="Creatinase/prolidase N-terminal domain"/>
    <property type="match status" value="1"/>
</dbReference>
<dbReference type="Gene3D" id="3.90.230.10">
    <property type="entry name" value="Creatinase/methionine aminopeptidase superfamily"/>
    <property type="match status" value="1"/>
</dbReference>
<keyword evidence="10" id="KW-1185">Reference proteome</keyword>
<dbReference type="Gene3D" id="3.40.350.10">
    <property type="entry name" value="Creatinase/prolidase N-terminal domain"/>
    <property type="match status" value="1"/>
</dbReference>
<evidence type="ECO:0000256" key="5">
    <source>
        <dbReference type="RuleBase" id="RU000590"/>
    </source>
</evidence>
<feature type="domain" description="Creatinase N-terminal" evidence="8">
    <location>
        <begin position="49"/>
        <end position="183"/>
    </location>
</feature>
<dbReference type="InterPro" id="IPR029149">
    <property type="entry name" value="Creatin/AminoP/Spt16_N"/>
</dbReference>
<feature type="domain" description="Peptidase M24" evidence="7">
    <location>
        <begin position="191"/>
        <end position="398"/>
    </location>
</feature>
<feature type="compositionally biased region" description="Low complexity" evidence="6">
    <location>
        <begin position="1"/>
        <end position="17"/>
    </location>
</feature>
<evidence type="ECO:0000256" key="6">
    <source>
        <dbReference type="SAM" id="MobiDB-lite"/>
    </source>
</evidence>
<dbReference type="EMBL" id="WRPA01000003">
    <property type="protein sequence ID" value="MXR67949.1"/>
    <property type="molecule type" value="Genomic_DNA"/>
</dbReference>
<gene>
    <name evidence="9" type="ORF">GNT65_04585</name>
</gene>
<comment type="caution">
    <text evidence="9">The sequence shown here is derived from an EMBL/GenBank/DDBJ whole genome shotgun (WGS) entry which is preliminary data.</text>
</comment>
<keyword evidence="1" id="KW-0645">Protease</keyword>
<dbReference type="AlphaFoldDB" id="A0A6L7HUH2"/>
<dbReference type="PROSITE" id="PS00491">
    <property type="entry name" value="PROLINE_PEPTIDASE"/>
    <property type="match status" value="1"/>
</dbReference>
<evidence type="ECO:0000256" key="4">
    <source>
        <dbReference type="ARBA" id="ARBA00023049"/>
    </source>
</evidence>
<organism evidence="9 10">
    <name type="scientific">Shewanella insulae</name>
    <dbReference type="NCBI Taxonomy" id="2681496"/>
    <lineage>
        <taxon>Bacteria</taxon>
        <taxon>Pseudomonadati</taxon>
        <taxon>Pseudomonadota</taxon>
        <taxon>Gammaproteobacteria</taxon>
        <taxon>Alteromonadales</taxon>
        <taxon>Shewanellaceae</taxon>
        <taxon>Shewanella</taxon>
    </lineage>
</organism>
<comment type="similarity">
    <text evidence="5">Belongs to the peptidase M24B family.</text>
</comment>
<dbReference type="PANTHER" id="PTHR46112:SF3">
    <property type="entry name" value="AMINOPEPTIDASE YPDF"/>
    <property type="match status" value="1"/>
</dbReference>
<keyword evidence="3" id="KW-0378">Hydrolase</keyword>
<dbReference type="Pfam" id="PF01321">
    <property type="entry name" value="Creatinase_N"/>
    <property type="match status" value="1"/>
</dbReference>
<dbReference type="InterPro" id="IPR050659">
    <property type="entry name" value="Peptidase_M24B"/>
</dbReference>
<dbReference type="RefSeq" id="WP_160793937.1">
    <property type="nucleotide sequence ID" value="NZ_WRPA01000003.1"/>
</dbReference>
<keyword evidence="4" id="KW-0482">Metalloprotease</keyword>
<sequence length="417" mass="45856">MSVNTTSANTTSLSASVGVGGSTPEQELARLSDMTRGVEGITAQEYRARIDKAQQLMRRQGITAIYLNAGTNLYYFTGTRWYASERMVGAILPAEGELEYIAPAFELDTLKGYMAIEGRVNCWHEDESPYGLFVQRLGELGISQGKLAMDESAAFFIFDGVRQLAPEFEFVNGKTVTAACRMIKSETELALLQRAKDMTLEVHKAAARILHEGITVGEVESFIHQAHKAVGAPAGSYFCIVLFGEDSAYPHGVKSPKTLELNDTVLIDTGCQLHGYNSDITRTYVYGTPSERQRQLWQLEQDAQLAAFEAAKVGAPCSSVDRAARDVIEQAGFGPGYDLPGLPHRTGHGIGLDIHEWPYLVLNDHTPLAPGMCFSNEPMLCVPGEFGVRHEDHFYMTESGPKWFTQPAHSIDNPFGY</sequence>
<evidence type="ECO:0000259" key="7">
    <source>
        <dbReference type="Pfam" id="PF00557"/>
    </source>
</evidence>
<dbReference type="InterPro" id="IPR036005">
    <property type="entry name" value="Creatinase/aminopeptidase-like"/>
</dbReference>
<protein>
    <submittedName>
        <fullName evidence="9">M24 family metallopeptidase</fullName>
    </submittedName>
</protein>
<proteinExistence type="inferred from homology"/>
<reference evidence="9 10" key="1">
    <citation type="submission" date="2019-12" db="EMBL/GenBank/DDBJ databases">
        <title>Shewanella insulae sp. nov., isolated from a tidal flat.</title>
        <authorList>
            <person name="Yoon J.-H."/>
        </authorList>
    </citation>
    <scope>NUCLEOTIDE SEQUENCE [LARGE SCALE GENOMIC DNA]</scope>
    <source>
        <strain evidence="9 10">JBTF-M18</strain>
    </source>
</reference>
<dbReference type="GO" id="GO:0046872">
    <property type="term" value="F:metal ion binding"/>
    <property type="evidence" value="ECO:0007669"/>
    <property type="project" value="UniProtKB-KW"/>
</dbReference>
<evidence type="ECO:0000259" key="8">
    <source>
        <dbReference type="Pfam" id="PF01321"/>
    </source>
</evidence>
<evidence type="ECO:0000256" key="3">
    <source>
        <dbReference type="ARBA" id="ARBA00022801"/>
    </source>
</evidence>
<evidence type="ECO:0000313" key="10">
    <source>
        <dbReference type="Proteomes" id="UP000474778"/>
    </source>
</evidence>
<evidence type="ECO:0000256" key="2">
    <source>
        <dbReference type="ARBA" id="ARBA00022723"/>
    </source>
</evidence>
<dbReference type="Pfam" id="PF00557">
    <property type="entry name" value="Peptidase_M24"/>
    <property type="match status" value="1"/>
</dbReference>
<dbReference type="GO" id="GO:0006508">
    <property type="term" value="P:proteolysis"/>
    <property type="evidence" value="ECO:0007669"/>
    <property type="project" value="UniProtKB-KW"/>
</dbReference>
<accession>A0A6L7HUH2</accession>
<dbReference type="PANTHER" id="PTHR46112">
    <property type="entry name" value="AMINOPEPTIDASE"/>
    <property type="match status" value="1"/>
</dbReference>
<evidence type="ECO:0000256" key="1">
    <source>
        <dbReference type="ARBA" id="ARBA00022670"/>
    </source>
</evidence>